<evidence type="ECO:0000313" key="2">
    <source>
        <dbReference type="EMBL" id="GAL72787.1"/>
    </source>
</evidence>
<sequence length="85" mass="9318">MDMLAASMAAKKVIQCKAIIIPAIDSLMRDLKSIDNFIPLTFINNNIKAAAINIRNHTNGIAEIEISLPKIAVKPAINTKRCKCK</sequence>
<dbReference type="AlphaFoldDB" id="A0A090VWF7"/>
<comment type="caution">
    <text evidence="1">The sequence shown here is derived from an EMBL/GenBank/DDBJ whole genome shotgun (WGS) entry which is preliminary data.</text>
</comment>
<gene>
    <name evidence="1" type="ORF">JCM19301_1663</name>
    <name evidence="2" type="ORF">JCM19302_1364</name>
</gene>
<name>A0A090VWF7_9FLAO</name>
<dbReference type="EMBL" id="BBNS01000031">
    <property type="protein sequence ID" value="GAL72787.1"/>
    <property type="molecule type" value="Genomic_DNA"/>
</dbReference>
<dbReference type="Proteomes" id="UP000029646">
    <property type="component" value="Unassembled WGS sequence"/>
</dbReference>
<dbReference type="EMBL" id="BBNR01000034">
    <property type="protein sequence ID" value="GAL69041.1"/>
    <property type="molecule type" value="Genomic_DNA"/>
</dbReference>
<protein>
    <submittedName>
        <fullName evidence="1">Uncharacterized protein</fullName>
    </submittedName>
</protein>
<evidence type="ECO:0000313" key="4">
    <source>
        <dbReference type="Proteomes" id="UP000029646"/>
    </source>
</evidence>
<organism evidence="1 3">
    <name type="scientific">Jejuia pallidilutea</name>
    <dbReference type="NCBI Taxonomy" id="504487"/>
    <lineage>
        <taxon>Bacteria</taxon>
        <taxon>Pseudomonadati</taxon>
        <taxon>Bacteroidota</taxon>
        <taxon>Flavobacteriia</taxon>
        <taxon>Flavobacteriales</taxon>
        <taxon>Flavobacteriaceae</taxon>
        <taxon>Jejuia</taxon>
    </lineage>
</organism>
<accession>A0A090VWF7</accession>
<evidence type="ECO:0000313" key="1">
    <source>
        <dbReference type="EMBL" id="GAL69041.1"/>
    </source>
</evidence>
<reference evidence="3 4" key="1">
    <citation type="journal article" date="2014" name="Genome Announc.">
        <title>Draft Genome Sequence of Marine Flavobacterium Jejuia pallidilutea Strain 11shimoA1 and Pigmentation Mutants.</title>
        <authorList>
            <person name="Takatani N."/>
            <person name="Nakanishi M."/>
            <person name="Meirelles P."/>
            <person name="Mino S."/>
            <person name="Suda W."/>
            <person name="Oshima K."/>
            <person name="Hattori M."/>
            <person name="Ohkuma M."/>
            <person name="Hosokawa M."/>
            <person name="Miyashita K."/>
            <person name="Thompson F.L."/>
            <person name="Niwa A."/>
            <person name="Sawabe T."/>
            <person name="Sawabe T."/>
        </authorList>
    </citation>
    <scope>NUCLEOTIDE SEQUENCE [LARGE SCALE GENOMIC DNA]</scope>
    <source>
        <strain evidence="1 3">JCM 19301</strain>
        <strain evidence="2">JCM 19302</strain>
        <strain evidence="4">JCM19302</strain>
    </source>
</reference>
<dbReference type="Proteomes" id="UP000029641">
    <property type="component" value="Unassembled WGS sequence"/>
</dbReference>
<proteinExistence type="predicted"/>
<evidence type="ECO:0000313" key="3">
    <source>
        <dbReference type="Proteomes" id="UP000029641"/>
    </source>
</evidence>